<evidence type="ECO:0000313" key="8">
    <source>
        <dbReference type="EMBL" id="QSX35074.1"/>
    </source>
</evidence>
<comment type="catalytic activity">
    <reaction evidence="6">
        <text>cytidine + H2O + H(+) = uridine + NH4(+)</text>
        <dbReference type="Rhea" id="RHEA:16069"/>
        <dbReference type="ChEBI" id="CHEBI:15377"/>
        <dbReference type="ChEBI" id="CHEBI:15378"/>
        <dbReference type="ChEBI" id="CHEBI:16704"/>
        <dbReference type="ChEBI" id="CHEBI:17562"/>
        <dbReference type="ChEBI" id="CHEBI:28938"/>
        <dbReference type="EC" id="3.5.4.5"/>
    </reaction>
</comment>
<keyword evidence="3 6" id="KW-0479">Metal-binding</keyword>
<comment type="cofactor">
    <cofactor evidence="6">
        <name>Zn(2+)</name>
        <dbReference type="ChEBI" id="CHEBI:29105"/>
    </cofactor>
    <text evidence="6">Binds 1 zinc ion.</text>
</comment>
<keyword evidence="9" id="KW-1185">Reference proteome</keyword>
<evidence type="ECO:0000256" key="3">
    <source>
        <dbReference type="ARBA" id="ARBA00022723"/>
    </source>
</evidence>
<evidence type="ECO:0000256" key="4">
    <source>
        <dbReference type="ARBA" id="ARBA00022801"/>
    </source>
</evidence>
<dbReference type="InterPro" id="IPR002125">
    <property type="entry name" value="CMP_dCMP_dom"/>
</dbReference>
<reference evidence="8 9" key="1">
    <citation type="submission" date="2021-03" db="EMBL/GenBank/DDBJ databases">
        <title>Novel species identification of genus Shewanella.</title>
        <authorList>
            <person name="Liu G."/>
            <person name="Zhang Q."/>
        </authorList>
    </citation>
    <scope>NUCLEOTIDE SEQUENCE [LARGE SCALE GENOMIC DNA]</scope>
    <source>
        <strain evidence="8 9">FJAT-51800</strain>
    </source>
</reference>
<name>A0ABX7QUX8_9GAMM</name>
<dbReference type="InterPro" id="IPR016193">
    <property type="entry name" value="Cytidine_deaminase-like"/>
</dbReference>
<comment type="similarity">
    <text evidence="1 6">Belongs to the cytidine and deoxycytidylate deaminase family.</text>
</comment>
<dbReference type="InterPro" id="IPR050202">
    <property type="entry name" value="Cyt/Deoxycyt_deaminase"/>
</dbReference>
<dbReference type="PANTHER" id="PTHR11644">
    <property type="entry name" value="CYTIDINE DEAMINASE"/>
    <property type="match status" value="1"/>
</dbReference>
<dbReference type="CDD" id="cd01283">
    <property type="entry name" value="cytidine_deaminase"/>
    <property type="match status" value="1"/>
</dbReference>
<feature type="binding site" evidence="6">
    <location>
        <position position="128"/>
    </location>
    <ligand>
        <name>Zn(2+)</name>
        <dbReference type="ChEBI" id="CHEBI:29105"/>
        <note>catalytic</note>
    </ligand>
</feature>
<dbReference type="PROSITE" id="PS00903">
    <property type="entry name" value="CYT_DCMP_DEAMINASES_1"/>
    <property type="match status" value="1"/>
</dbReference>
<evidence type="ECO:0000259" key="7">
    <source>
        <dbReference type="PROSITE" id="PS51747"/>
    </source>
</evidence>
<dbReference type="InterPro" id="IPR020797">
    <property type="entry name" value="Cytidine_deaminase_bacteria"/>
</dbReference>
<comment type="catalytic activity">
    <reaction evidence="6">
        <text>2'-deoxycytidine + H2O + H(+) = 2'-deoxyuridine + NH4(+)</text>
        <dbReference type="Rhea" id="RHEA:13433"/>
        <dbReference type="ChEBI" id="CHEBI:15377"/>
        <dbReference type="ChEBI" id="CHEBI:15378"/>
        <dbReference type="ChEBI" id="CHEBI:15698"/>
        <dbReference type="ChEBI" id="CHEBI:16450"/>
        <dbReference type="ChEBI" id="CHEBI:28938"/>
        <dbReference type="EC" id="3.5.4.5"/>
    </reaction>
</comment>
<dbReference type="PROSITE" id="PS51747">
    <property type="entry name" value="CYT_DCMP_DEAMINASES_2"/>
    <property type="match status" value="2"/>
</dbReference>
<dbReference type="Pfam" id="PF00383">
    <property type="entry name" value="dCMP_cyt_deam_1"/>
    <property type="match status" value="1"/>
</dbReference>
<feature type="active site" description="Proton donor" evidence="6">
    <location>
        <position position="103"/>
    </location>
</feature>
<accession>A0ABX7QUX8</accession>
<keyword evidence="4 6" id="KW-0378">Hydrolase</keyword>
<comment type="subunit">
    <text evidence="2 6">Homodimer.</text>
</comment>
<feature type="binding site" evidence="6">
    <location>
        <begin position="88"/>
        <end position="90"/>
    </location>
    <ligand>
        <name>substrate</name>
    </ligand>
</feature>
<dbReference type="RefSeq" id="WP_207356268.1">
    <property type="nucleotide sequence ID" value="NZ_CP071503.1"/>
</dbReference>
<evidence type="ECO:0000256" key="2">
    <source>
        <dbReference type="ARBA" id="ARBA00011738"/>
    </source>
</evidence>
<evidence type="ECO:0000256" key="5">
    <source>
        <dbReference type="ARBA" id="ARBA00022833"/>
    </source>
</evidence>
<dbReference type="PANTHER" id="PTHR11644:SF2">
    <property type="entry name" value="CYTIDINE DEAMINASE"/>
    <property type="match status" value="1"/>
</dbReference>
<dbReference type="SUPFAM" id="SSF53927">
    <property type="entry name" value="Cytidine deaminase-like"/>
    <property type="match status" value="2"/>
</dbReference>
<dbReference type="Gene3D" id="3.40.140.10">
    <property type="entry name" value="Cytidine Deaminase, domain 2"/>
    <property type="match status" value="2"/>
</dbReference>
<dbReference type="EC" id="3.5.4.5" evidence="6"/>
<keyword evidence="5 6" id="KW-0862">Zinc</keyword>
<dbReference type="Pfam" id="PF08211">
    <property type="entry name" value="dCMP_cyt_deam_2"/>
    <property type="match status" value="1"/>
</dbReference>
<proteinExistence type="inferred from homology"/>
<dbReference type="InterPro" id="IPR013171">
    <property type="entry name" value="Cyd/dCyd_deaminase_Zn-bd"/>
</dbReference>
<protein>
    <recommendedName>
        <fullName evidence="6">Cytidine deaminase</fullName>
        <ecNumber evidence="6">3.5.4.5</ecNumber>
    </recommendedName>
    <alternativeName>
        <fullName evidence="6">Cytidine aminohydrolase</fullName>
        <shortName evidence="6">CDA</shortName>
    </alternativeName>
</protein>
<dbReference type="NCBIfam" id="NF006537">
    <property type="entry name" value="PRK09027.1"/>
    <property type="match status" value="1"/>
</dbReference>
<evidence type="ECO:0000256" key="1">
    <source>
        <dbReference type="ARBA" id="ARBA00006576"/>
    </source>
</evidence>
<dbReference type="EMBL" id="CP071503">
    <property type="protein sequence ID" value="QSX35074.1"/>
    <property type="molecule type" value="Genomic_DNA"/>
</dbReference>
<dbReference type="PIRSF" id="PIRSF006334">
    <property type="entry name" value="Cdd_plus_pseudo"/>
    <property type="match status" value="1"/>
</dbReference>
<dbReference type="HAMAP" id="MF_01558">
    <property type="entry name" value="Cyt_deam"/>
    <property type="match status" value="1"/>
</dbReference>
<dbReference type="InterPro" id="IPR016192">
    <property type="entry name" value="APOBEC/CMP_deaminase_Zn-bd"/>
</dbReference>
<dbReference type="GO" id="GO:0004126">
    <property type="term" value="F:cytidine deaminase activity"/>
    <property type="evidence" value="ECO:0007669"/>
    <property type="project" value="UniProtKB-EC"/>
</dbReference>
<gene>
    <name evidence="6 8" type="primary">cdd</name>
    <name evidence="8" type="ORF">JYB87_07610</name>
</gene>
<organism evidence="8 9">
    <name type="scientific">Shewanella avicenniae</name>
    <dbReference type="NCBI Taxonomy" id="2814294"/>
    <lineage>
        <taxon>Bacteria</taxon>
        <taxon>Pseudomonadati</taxon>
        <taxon>Pseudomonadota</taxon>
        <taxon>Gammaproteobacteria</taxon>
        <taxon>Alteromonadales</taxon>
        <taxon>Shewanellaceae</taxon>
        <taxon>Shewanella</taxon>
    </lineage>
</organism>
<feature type="binding site" evidence="6">
    <location>
        <position position="131"/>
    </location>
    <ligand>
        <name>Zn(2+)</name>
        <dbReference type="ChEBI" id="CHEBI:29105"/>
        <note>catalytic</note>
    </ligand>
</feature>
<feature type="domain" description="CMP/dCMP-type deaminase" evidence="7">
    <location>
        <begin position="47"/>
        <end position="167"/>
    </location>
</feature>
<sequence length="297" mass="32245">MQDRFIKQISQLPADLAAELVPMLNRHFSGHFDPQQVAQLMAASGLSKSELMFHLLQIAKQLSLAPISQFHVGAIAEGNRGDLYMGANLELQGRALCHSVHAEQHAISHAWLNGETGIKDIWINATPCGHCRQFINEIEGGAQVNIHLPNTAVKTLAEYLPNAFGPADLGVAAPLMQKQQHTLYCDDQSDPLIIEALDHASLSYAPYSANHSAVVLELYDGQTYSGRYAENAAFNPSMMPMQMALANLVRHNHGFDEIKRAVLLESSAGALSLIDVSSDALQAISAVPLEHIVAEAI</sequence>
<feature type="binding site" evidence="6">
    <location>
        <position position="101"/>
    </location>
    <ligand>
        <name>Zn(2+)</name>
        <dbReference type="ChEBI" id="CHEBI:29105"/>
        <note>catalytic</note>
    </ligand>
</feature>
<evidence type="ECO:0000313" key="9">
    <source>
        <dbReference type="Proteomes" id="UP000662770"/>
    </source>
</evidence>
<comment type="function">
    <text evidence="6">This enzyme scavenges exogenous and endogenous cytidine and 2'-deoxycytidine for UMP synthesis.</text>
</comment>
<feature type="domain" description="CMP/dCMP-type deaminase" evidence="7">
    <location>
        <begin position="187"/>
        <end position="297"/>
    </location>
</feature>
<evidence type="ECO:0000256" key="6">
    <source>
        <dbReference type="HAMAP-Rule" id="MF_01558"/>
    </source>
</evidence>
<dbReference type="Proteomes" id="UP000662770">
    <property type="component" value="Chromosome"/>
</dbReference>